<dbReference type="EMBL" id="JMCB01000023">
    <property type="protein sequence ID" value="KFE62199.1"/>
    <property type="molecule type" value="Genomic_DNA"/>
</dbReference>
<dbReference type="Gene3D" id="3.40.50.2300">
    <property type="match status" value="1"/>
</dbReference>
<name>A0A085W3D6_9BACT</name>
<dbReference type="STRING" id="394096.DB31_4305"/>
<dbReference type="AlphaFoldDB" id="A0A085W3D6"/>
<evidence type="ECO:0000313" key="4">
    <source>
        <dbReference type="Proteomes" id="UP000028725"/>
    </source>
</evidence>
<evidence type="ECO:0000313" key="3">
    <source>
        <dbReference type="EMBL" id="KFE62199.1"/>
    </source>
</evidence>
<gene>
    <name evidence="3" type="ORF">DB31_4305</name>
</gene>
<protein>
    <submittedName>
        <fullName evidence="3">Arsenate reductase</fullName>
    </submittedName>
</protein>
<organism evidence="3 4">
    <name type="scientific">Hyalangium minutum</name>
    <dbReference type="NCBI Taxonomy" id="394096"/>
    <lineage>
        <taxon>Bacteria</taxon>
        <taxon>Pseudomonadati</taxon>
        <taxon>Myxococcota</taxon>
        <taxon>Myxococcia</taxon>
        <taxon>Myxococcales</taxon>
        <taxon>Cystobacterineae</taxon>
        <taxon>Archangiaceae</taxon>
        <taxon>Hyalangium</taxon>
    </lineage>
</organism>
<dbReference type="PATRIC" id="fig|394096.3.peg.8039"/>
<dbReference type="SMART" id="SM00226">
    <property type="entry name" value="LMWPc"/>
    <property type="match status" value="1"/>
</dbReference>
<dbReference type="SUPFAM" id="SSF52788">
    <property type="entry name" value="Phosphotyrosine protein phosphatases I"/>
    <property type="match status" value="1"/>
</dbReference>
<evidence type="ECO:0000259" key="2">
    <source>
        <dbReference type="SMART" id="SM00226"/>
    </source>
</evidence>
<dbReference type="GO" id="GO:0046685">
    <property type="term" value="P:response to arsenic-containing substance"/>
    <property type="evidence" value="ECO:0007669"/>
    <property type="project" value="UniProtKB-KW"/>
</dbReference>
<evidence type="ECO:0000256" key="1">
    <source>
        <dbReference type="ARBA" id="ARBA00022849"/>
    </source>
</evidence>
<feature type="domain" description="Phosphotyrosine protein phosphatase I" evidence="2">
    <location>
        <begin position="4"/>
        <end position="130"/>
    </location>
</feature>
<dbReference type="PANTHER" id="PTHR43428">
    <property type="entry name" value="ARSENATE REDUCTASE"/>
    <property type="match status" value="1"/>
</dbReference>
<dbReference type="Proteomes" id="UP000028725">
    <property type="component" value="Unassembled WGS sequence"/>
</dbReference>
<dbReference type="InterPro" id="IPR023485">
    <property type="entry name" value="Ptyr_pPase"/>
</dbReference>
<proteinExistence type="predicted"/>
<keyword evidence="1" id="KW-0059">Arsenical resistance</keyword>
<dbReference type="InterPro" id="IPR036196">
    <property type="entry name" value="Ptyr_pPase_sf"/>
</dbReference>
<dbReference type="Pfam" id="PF01451">
    <property type="entry name" value="LMWPc"/>
    <property type="match status" value="1"/>
</dbReference>
<dbReference type="CDD" id="cd16345">
    <property type="entry name" value="LMWP_ArsC"/>
    <property type="match status" value="1"/>
</dbReference>
<reference evidence="3 4" key="1">
    <citation type="submission" date="2014-04" db="EMBL/GenBank/DDBJ databases">
        <title>Genome assembly of Hyalangium minutum DSM 14724.</title>
        <authorList>
            <person name="Sharma G."/>
            <person name="Subramanian S."/>
        </authorList>
    </citation>
    <scope>NUCLEOTIDE SEQUENCE [LARGE SCALE GENOMIC DNA]</scope>
    <source>
        <strain evidence="3 4">DSM 14724</strain>
    </source>
</reference>
<accession>A0A085W3D6</accession>
<comment type="caution">
    <text evidence="3">The sequence shown here is derived from an EMBL/GenBank/DDBJ whole genome shotgun (WGS) entry which is preliminary data.</text>
</comment>
<dbReference type="PANTHER" id="PTHR43428:SF1">
    <property type="entry name" value="ARSENATE REDUCTASE"/>
    <property type="match status" value="1"/>
</dbReference>
<sequence>MTVKTVIFACVHNAGRSQMAASFFNALADSQKARAVSAGTQPGERVHPEVQAAMGELGIDLSGTKPQKLTDELAQGAQWLITLGCGDACPSVPGLKRDDWPLEDPKGKPVEQVRRIRDDVRTRVAKLLEREGWAL</sequence>
<keyword evidence="4" id="KW-1185">Reference proteome</keyword>